<evidence type="ECO:0000313" key="2">
    <source>
        <dbReference type="Proteomes" id="UP001470230"/>
    </source>
</evidence>
<protein>
    <submittedName>
        <fullName evidence="1">Uncharacterized protein</fullName>
    </submittedName>
</protein>
<organism evidence="1 2">
    <name type="scientific">Tritrichomonas musculus</name>
    <dbReference type="NCBI Taxonomy" id="1915356"/>
    <lineage>
        <taxon>Eukaryota</taxon>
        <taxon>Metamonada</taxon>
        <taxon>Parabasalia</taxon>
        <taxon>Tritrichomonadida</taxon>
        <taxon>Tritrichomonadidae</taxon>
        <taxon>Tritrichomonas</taxon>
    </lineage>
</organism>
<name>A0ABR2H7P0_9EUKA</name>
<accession>A0ABR2H7P0</accession>
<gene>
    <name evidence="1" type="ORF">M9Y10_026498</name>
</gene>
<sequence length="195" mass="23337">MSQTEINPRTKKPYSEEVQRLHRKIEKCIQEYKDLYIRIVALFDALRRYLGITNLYSFMKDIFYLSNSLLSSYEKKNNKAVYCWISQNYDKVIPMIKTKLVSMIPNECPHGNVISQLYELLFKDLDQNKKYLTDIENVLCDVHDCLNGSRVEDIKRKYHLQDLNFNDVVIQKIEEENQNENENDDFLLNDEEYNE</sequence>
<keyword evidence="2" id="KW-1185">Reference proteome</keyword>
<proteinExistence type="predicted"/>
<reference evidence="1 2" key="1">
    <citation type="submission" date="2024-04" db="EMBL/GenBank/DDBJ databases">
        <title>Tritrichomonas musculus Genome.</title>
        <authorList>
            <person name="Alves-Ferreira E."/>
            <person name="Grigg M."/>
            <person name="Lorenzi H."/>
            <person name="Galac M."/>
        </authorList>
    </citation>
    <scope>NUCLEOTIDE SEQUENCE [LARGE SCALE GENOMIC DNA]</scope>
    <source>
        <strain evidence="1 2">EAF2021</strain>
    </source>
</reference>
<dbReference type="Proteomes" id="UP001470230">
    <property type="component" value="Unassembled WGS sequence"/>
</dbReference>
<evidence type="ECO:0000313" key="1">
    <source>
        <dbReference type="EMBL" id="KAK8842264.1"/>
    </source>
</evidence>
<comment type="caution">
    <text evidence="1">The sequence shown here is derived from an EMBL/GenBank/DDBJ whole genome shotgun (WGS) entry which is preliminary data.</text>
</comment>
<dbReference type="EMBL" id="JAPFFF010000039">
    <property type="protein sequence ID" value="KAK8842264.1"/>
    <property type="molecule type" value="Genomic_DNA"/>
</dbReference>